<reference evidence="7" key="2">
    <citation type="submission" date="2019-01" db="EMBL/GenBank/DDBJ databases">
        <authorList>
            <consortium name="NCBI Pathogen Detection Project"/>
        </authorList>
    </citation>
    <scope>NUCLEOTIDE SEQUENCE</scope>
    <source>
        <strain evidence="7">BCW_3452</strain>
    </source>
</reference>
<accession>A0A8H9TFF8</accession>
<dbReference type="InterPro" id="IPR004805">
    <property type="entry name" value="DnaE2/DnaE/PolC"/>
</dbReference>
<dbReference type="Pfam" id="PF07733">
    <property type="entry name" value="DNA_pol3_alpha"/>
    <property type="match status" value="1"/>
</dbReference>
<dbReference type="InterPro" id="IPR040982">
    <property type="entry name" value="DNA_pol3_finger"/>
</dbReference>
<keyword evidence="1" id="KW-0808">Transferase</keyword>
<evidence type="ECO:0008006" key="8">
    <source>
        <dbReference type="Google" id="ProtNLM"/>
    </source>
</evidence>
<protein>
    <recommendedName>
        <fullName evidence="8">DNA-directed DNA polymerase</fullName>
    </recommendedName>
</protein>
<dbReference type="PANTHER" id="PTHR32294:SF0">
    <property type="entry name" value="DNA POLYMERASE III SUBUNIT ALPHA"/>
    <property type="match status" value="1"/>
</dbReference>
<evidence type="ECO:0000256" key="1">
    <source>
        <dbReference type="ARBA" id="ARBA00022679"/>
    </source>
</evidence>
<dbReference type="EMBL" id="DACRBY010000017">
    <property type="protein sequence ID" value="HAS8540922.1"/>
    <property type="molecule type" value="Genomic_DNA"/>
</dbReference>
<organism evidence="7">
    <name type="scientific">Vibrio vulnificus</name>
    <dbReference type="NCBI Taxonomy" id="672"/>
    <lineage>
        <taxon>Bacteria</taxon>
        <taxon>Pseudomonadati</taxon>
        <taxon>Pseudomonadota</taxon>
        <taxon>Gammaproteobacteria</taxon>
        <taxon>Vibrionales</taxon>
        <taxon>Vibrionaceae</taxon>
        <taxon>Vibrio</taxon>
    </lineage>
</organism>
<evidence type="ECO:0000259" key="6">
    <source>
        <dbReference type="Pfam" id="PF17657"/>
    </source>
</evidence>
<dbReference type="GO" id="GO:0006260">
    <property type="term" value="P:DNA replication"/>
    <property type="evidence" value="ECO:0007669"/>
    <property type="project" value="UniProtKB-KW"/>
</dbReference>
<dbReference type="GO" id="GO:0008408">
    <property type="term" value="F:3'-5' exonuclease activity"/>
    <property type="evidence" value="ECO:0007669"/>
    <property type="project" value="InterPro"/>
</dbReference>
<dbReference type="GO" id="GO:0003887">
    <property type="term" value="F:DNA-directed DNA polymerase activity"/>
    <property type="evidence" value="ECO:0007669"/>
    <property type="project" value="UniProtKB-KW"/>
</dbReference>
<gene>
    <name evidence="7" type="ORF">I7730_14120</name>
</gene>
<dbReference type="AlphaFoldDB" id="A0A8H9TFF8"/>
<sequence>MLYLLKTKYSPFGAIDIDYAIEKAQANGGALVLADPGTYRAAPEFIRKCEGAGVPHFVGAEVSLTYGGVHVGKVCIVATRDSGVASINKILTKQNLNEKTIKETKYGKTDSSLGLNYFKSIEISDLDGDLEGVAVICASGSPLQKGSVEAVADLKRICGTRLLGATLSLGEKSQNYDANAIKAFGGRCVAVAEINHRDDHSALAMQGRFNYVTGQVCDSAMFTKYNKFAFGHMPYSDGVADLTKQLINNKKPYSILQDEAVPDIGLKSTFRDDVWSALDAYLESRQSELHNRDKYVAAINKELSVIEEMGFAPYYDVVIAAAKHFESKGVPVRIRGSGASSMVMFLMGVSSKLANPLDANLLLSRFITTGRMEYPDVDIELPSSDWGEFIEFAQSYVGPESVGSLINEEVPTSLSKCLEIGVLGYNAFAEKKREPAKYPILKRSDFEQLRDLFIKSDGKWRVRNLDMHELLNTSKATKSLMREPKWNALISAAKQVYGLNTKSTKHLSGVVISPNANFGAPCLLDKKGRTVVEASGNEAKNLGLVKFDIISSVVLQSLKTSYGLLDAKGKRLDIDLFNLPDDFYEFLKSNVTLVTNFNGKDVRKCLPIVNPKSIEDMITAIAISRPNVKPEDLARYQKNKATGQMDMPLGMDDPVIKKIFEPTKGVFLLDEQILEIGHEVAGLSDNDCDKLRTAIRKSKHDLFDSVKSAFVEGAIRNGRTNAQAEGIFEALRGWIGNYSFNKAHAFSYVTIAVEQLLMKYHYPVEAYQGLWSSYKSDTETRPLFDELVREYKDRGIQFIPPNVKFCDFSNFAGLARGENKYIMPSLERVSLSNNRSILGSLQKLKNGGELPSMSLFDVLEFCYTDFTGFPKHSYEVASNPLLVTDLIEDMQTLIYYGCFDTFGVNSTQSIDADMITRREELISYVEPYIENLASVEPKRTITPLDIELDVDEMIKDEYKAFLVSPVKLSGAPTMRYRNEIDSEPPAPSMRRKMM</sequence>
<proteinExistence type="predicted"/>
<name>A0A8H9TFF8_VIBVL</name>
<keyword evidence="3" id="KW-0235">DNA replication</keyword>
<dbReference type="Proteomes" id="UP000863257">
    <property type="component" value="Unassembled WGS sequence"/>
</dbReference>
<evidence type="ECO:0000256" key="4">
    <source>
        <dbReference type="ARBA" id="ARBA00022932"/>
    </source>
</evidence>
<dbReference type="PANTHER" id="PTHR32294">
    <property type="entry name" value="DNA POLYMERASE III SUBUNIT ALPHA"/>
    <property type="match status" value="1"/>
</dbReference>
<reference evidence="7" key="1">
    <citation type="journal article" date="2018" name="Genome Biol.">
        <title>SKESA: strategic k-mer extension for scrupulous assemblies.</title>
        <authorList>
            <person name="Souvorov A."/>
            <person name="Agarwala R."/>
            <person name="Lipman D.J."/>
        </authorList>
    </citation>
    <scope>NUCLEOTIDE SEQUENCE</scope>
    <source>
        <strain evidence="7">BCW_3452</strain>
    </source>
</reference>
<dbReference type="InterPro" id="IPR011708">
    <property type="entry name" value="DNA_pol3_alpha_NTPase_dom"/>
</dbReference>
<evidence type="ECO:0000256" key="2">
    <source>
        <dbReference type="ARBA" id="ARBA00022695"/>
    </source>
</evidence>
<keyword evidence="4" id="KW-0239">DNA-directed DNA polymerase</keyword>
<evidence type="ECO:0000313" key="7">
    <source>
        <dbReference type="EMBL" id="HAS8540922.1"/>
    </source>
</evidence>
<evidence type="ECO:0000259" key="5">
    <source>
        <dbReference type="Pfam" id="PF07733"/>
    </source>
</evidence>
<feature type="domain" description="Bacterial DNA polymerase III alpha subunit NTPase" evidence="5">
    <location>
        <begin position="284"/>
        <end position="550"/>
    </location>
</feature>
<comment type="caution">
    <text evidence="7">The sequence shown here is derived from an EMBL/GenBank/DDBJ whole genome shotgun (WGS) entry which is preliminary data.</text>
</comment>
<evidence type="ECO:0000256" key="3">
    <source>
        <dbReference type="ARBA" id="ARBA00022705"/>
    </source>
</evidence>
<keyword evidence="2" id="KW-0548">Nucleotidyltransferase</keyword>
<dbReference type="Gene3D" id="3.20.20.140">
    <property type="entry name" value="Metal-dependent hydrolases"/>
    <property type="match status" value="1"/>
</dbReference>
<dbReference type="Pfam" id="PF17657">
    <property type="entry name" value="DNA_pol3_finger"/>
    <property type="match status" value="1"/>
</dbReference>
<feature type="domain" description="DNA polymerase III alpha subunit finger" evidence="6">
    <location>
        <begin position="568"/>
        <end position="718"/>
    </location>
</feature>